<dbReference type="GO" id="GO:0016020">
    <property type="term" value="C:membrane"/>
    <property type="evidence" value="ECO:0007669"/>
    <property type="project" value="TreeGrafter"/>
</dbReference>
<evidence type="ECO:0000259" key="5">
    <source>
        <dbReference type="Pfam" id="PF00707"/>
    </source>
</evidence>
<organism evidence="7">
    <name type="scientific">freshwater metagenome</name>
    <dbReference type="NCBI Taxonomy" id="449393"/>
    <lineage>
        <taxon>unclassified sequences</taxon>
        <taxon>metagenomes</taxon>
        <taxon>ecological metagenomes</taxon>
    </lineage>
</organism>
<keyword evidence="3" id="KW-0648">Protein biosynthesis</keyword>
<dbReference type="InterPro" id="IPR019815">
    <property type="entry name" value="Translation_initiation_fac_3_C"/>
</dbReference>
<sequence length="219" mass="23941">MARELELDLVEVADKANPPVCRIMDYGKYKYEAAQRAKESRKKSTNVVVKEMKYRPKIGAGDFGTKTKKVAEFLGEGHKVKITIMFRGREMQHPELGRKILDQVAETVTEVGKVEIYPRLDGRNMTMVLGPDKKAQAAAEKKRSAPEDSTASPSTLEAPVTDTSEAATQAAEVPEMTPLETEATEATEIAANQTEVSDIEAAEVIAEAEATEDSDIPEA</sequence>
<dbReference type="InterPro" id="IPR036787">
    <property type="entry name" value="T_IF-3_N_sf"/>
</dbReference>
<dbReference type="InterPro" id="IPR036788">
    <property type="entry name" value="T_IF-3_C_sf"/>
</dbReference>
<dbReference type="InterPro" id="IPR019813">
    <property type="entry name" value="Translation_initiation_fac3_CS"/>
</dbReference>
<dbReference type="PROSITE" id="PS00938">
    <property type="entry name" value="IF3"/>
    <property type="match status" value="1"/>
</dbReference>
<evidence type="ECO:0000256" key="1">
    <source>
        <dbReference type="ARBA" id="ARBA00005439"/>
    </source>
</evidence>
<dbReference type="InterPro" id="IPR019814">
    <property type="entry name" value="Translation_initiation_fac_3_N"/>
</dbReference>
<proteinExistence type="inferred from homology"/>
<feature type="domain" description="Translation initiation factor 3 C-terminal" evidence="5">
    <location>
        <begin position="47"/>
        <end position="131"/>
    </location>
</feature>
<evidence type="ECO:0000256" key="3">
    <source>
        <dbReference type="ARBA" id="ARBA00022917"/>
    </source>
</evidence>
<dbReference type="Gene3D" id="3.30.110.10">
    <property type="entry name" value="Translation initiation factor 3 (IF-3), C-terminal domain"/>
    <property type="match status" value="1"/>
</dbReference>
<evidence type="ECO:0000256" key="2">
    <source>
        <dbReference type="ARBA" id="ARBA00022540"/>
    </source>
</evidence>
<feature type="compositionally biased region" description="Basic and acidic residues" evidence="4">
    <location>
        <begin position="132"/>
        <end position="146"/>
    </location>
</feature>
<evidence type="ECO:0000313" key="8">
    <source>
        <dbReference type="EMBL" id="CAB4923211.1"/>
    </source>
</evidence>
<dbReference type="GO" id="GO:0043022">
    <property type="term" value="F:ribosome binding"/>
    <property type="evidence" value="ECO:0007669"/>
    <property type="project" value="TreeGrafter"/>
</dbReference>
<evidence type="ECO:0000256" key="4">
    <source>
        <dbReference type="SAM" id="MobiDB-lite"/>
    </source>
</evidence>
<feature type="compositionally biased region" description="Polar residues" evidence="4">
    <location>
        <begin position="147"/>
        <end position="167"/>
    </location>
</feature>
<dbReference type="EMBL" id="CAEMXZ010000001">
    <property type="protein sequence ID" value="CAB4322284.1"/>
    <property type="molecule type" value="Genomic_DNA"/>
</dbReference>
<dbReference type="GO" id="GO:0032790">
    <property type="term" value="P:ribosome disassembly"/>
    <property type="evidence" value="ECO:0007669"/>
    <property type="project" value="TreeGrafter"/>
</dbReference>
<evidence type="ECO:0000259" key="6">
    <source>
        <dbReference type="Pfam" id="PF05198"/>
    </source>
</evidence>
<dbReference type="Pfam" id="PF05198">
    <property type="entry name" value="IF3_N"/>
    <property type="match status" value="1"/>
</dbReference>
<dbReference type="GO" id="GO:0003743">
    <property type="term" value="F:translation initiation factor activity"/>
    <property type="evidence" value="ECO:0007669"/>
    <property type="project" value="UniProtKB-KW"/>
</dbReference>
<dbReference type="InterPro" id="IPR001288">
    <property type="entry name" value="Translation_initiation_fac_3"/>
</dbReference>
<dbReference type="AlphaFoldDB" id="A0A6J5Y833"/>
<gene>
    <name evidence="7" type="ORF">UFOPK1392_00018</name>
    <name evidence="8" type="ORF">UFOPK3733_00202</name>
</gene>
<dbReference type="Pfam" id="PF00707">
    <property type="entry name" value="IF3_C"/>
    <property type="match status" value="1"/>
</dbReference>
<keyword evidence="2" id="KW-0396">Initiation factor</keyword>
<dbReference type="SUPFAM" id="SSF54364">
    <property type="entry name" value="Translation initiation factor IF3, N-terminal domain"/>
    <property type="match status" value="1"/>
</dbReference>
<comment type="similarity">
    <text evidence="1">Belongs to the IF-3 family.</text>
</comment>
<dbReference type="PANTHER" id="PTHR10938:SF0">
    <property type="entry name" value="TRANSLATION INITIATION FACTOR IF-3, MITOCHONDRIAL"/>
    <property type="match status" value="1"/>
</dbReference>
<feature type="region of interest" description="Disordered" evidence="4">
    <location>
        <begin position="132"/>
        <end position="182"/>
    </location>
</feature>
<dbReference type="GO" id="GO:0005829">
    <property type="term" value="C:cytosol"/>
    <property type="evidence" value="ECO:0007669"/>
    <property type="project" value="TreeGrafter"/>
</dbReference>
<dbReference type="EMBL" id="CAFBNC010000005">
    <property type="protein sequence ID" value="CAB4923211.1"/>
    <property type="molecule type" value="Genomic_DNA"/>
</dbReference>
<dbReference type="PANTHER" id="PTHR10938">
    <property type="entry name" value="TRANSLATION INITIATION FACTOR IF-3"/>
    <property type="match status" value="1"/>
</dbReference>
<accession>A0A6J5Y833</accession>
<dbReference type="Gene3D" id="3.10.20.80">
    <property type="entry name" value="Translation initiation factor 3 (IF-3), N-terminal domain"/>
    <property type="match status" value="1"/>
</dbReference>
<dbReference type="NCBIfam" id="TIGR00168">
    <property type="entry name" value="infC"/>
    <property type="match status" value="1"/>
</dbReference>
<dbReference type="SUPFAM" id="SSF55200">
    <property type="entry name" value="Translation initiation factor IF3, C-terminal domain"/>
    <property type="match status" value="1"/>
</dbReference>
<evidence type="ECO:0000313" key="7">
    <source>
        <dbReference type="EMBL" id="CAB4322284.1"/>
    </source>
</evidence>
<protein>
    <submittedName>
        <fullName evidence="7">Unannotated protein</fullName>
    </submittedName>
</protein>
<feature type="domain" description="Translation initiation factor 3 N-terminal" evidence="6">
    <location>
        <begin position="1"/>
        <end position="39"/>
    </location>
</feature>
<name>A0A6J5Y833_9ZZZZ</name>
<dbReference type="FunFam" id="3.30.110.10:FF:000001">
    <property type="entry name" value="Translation initiation factor IF-3"/>
    <property type="match status" value="1"/>
</dbReference>
<reference evidence="7" key="1">
    <citation type="submission" date="2020-05" db="EMBL/GenBank/DDBJ databases">
        <authorList>
            <person name="Chiriac C."/>
            <person name="Salcher M."/>
            <person name="Ghai R."/>
            <person name="Kavagutti S V."/>
        </authorList>
    </citation>
    <scope>NUCLEOTIDE SEQUENCE</scope>
</reference>